<dbReference type="RefSeq" id="WP_212141413.1">
    <property type="nucleotide sequence ID" value="NZ_JAGSSW010000001.1"/>
</dbReference>
<evidence type="ECO:0000313" key="2">
    <source>
        <dbReference type="EMBL" id="MBR8463178.1"/>
    </source>
</evidence>
<keyword evidence="1" id="KW-0472">Membrane</keyword>
<dbReference type="GO" id="GO:0005840">
    <property type="term" value="C:ribosome"/>
    <property type="evidence" value="ECO:0007669"/>
    <property type="project" value="UniProtKB-KW"/>
</dbReference>
<dbReference type="Proteomes" id="UP000682951">
    <property type="component" value="Unassembled WGS sequence"/>
</dbReference>
<keyword evidence="2" id="KW-0687">Ribonucleoprotein</keyword>
<keyword evidence="3" id="KW-1185">Reference proteome</keyword>
<organism evidence="2 3">
    <name type="scientific">Campylobacter anatolicus</name>
    <dbReference type="NCBI Taxonomy" id="2829105"/>
    <lineage>
        <taxon>Bacteria</taxon>
        <taxon>Pseudomonadati</taxon>
        <taxon>Campylobacterota</taxon>
        <taxon>Epsilonproteobacteria</taxon>
        <taxon>Campylobacterales</taxon>
        <taxon>Campylobacteraceae</taxon>
        <taxon>Campylobacter</taxon>
    </lineage>
</organism>
<keyword evidence="2" id="KW-0689">Ribosomal protein</keyword>
<keyword evidence="1" id="KW-1133">Transmembrane helix</keyword>
<evidence type="ECO:0000256" key="1">
    <source>
        <dbReference type="SAM" id="Phobius"/>
    </source>
</evidence>
<protein>
    <submittedName>
        <fullName evidence="2">50S ribosomal protein L20</fullName>
    </submittedName>
</protein>
<comment type="caution">
    <text evidence="2">The sequence shown here is derived from an EMBL/GenBank/DDBJ whole genome shotgun (WGS) entry which is preliminary data.</text>
</comment>
<reference evidence="2 3" key="1">
    <citation type="submission" date="2021-04" db="EMBL/GenBank/DDBJ databases">
        <title>Molecular and phenotypic characterization and identification of bacterial isolates recovered from the Anatolian ground squirrels (Spermophilus xanthoprymnus) and which have the potential to form a new species in the Campylobacter genus.</title>
        <authorList>
            <person name="Aydin F."/>
            <person name="Abay S."/>
            <person name="Kayman T."/>
            <person name="Karakaya E."/>
            <person name="Mustak H.K."/>
            <person name="Mustak I.B."/>
            <person name="Bilgin N."/>
            <person name="Duzler A."/>
            <person name="Sahin O."/>
            <person name="Guran O."/>
            <person name="Saticioglu I.B."/>
        </authorList>
    </citation>
    <scope>NUCLEOTIDE SEQUENCE [LARGE SCALE GENOMIC DNA]</scope>
    <source>
        <strain evidence="3">faydin-G24</strain>
    </source>
</reference>
<name>A0ABS5HFY2_9BACT</name>
<evidence type="ECO:0000313" key="3">
    <source>
        <dbReference type="Proteomes" id="UP000682951"/>
    </source>
</evidence>
<dbReference type="EMBL" id="JAGSSW010000001">
    <property type="protein sequence ID" value="MBR8463178.1"/>
    <property type="molecule type" value="Genomic_DNA"/>
</dbReference>
<sequence>MDYNRENKGFVCFMYNTTSKRAIYFLIACLFGGLAFGFYGLKSEANEFTVASNALFAMSISILITLINPKIFILKLIGFIGALISIAIALHNINLLSKLSEKVVIFNAYFYLLVICGLALLVMLLSWFVYNARSSEINDI</sequence>
<feature type="transmembrane region" description="Helical" evidence="1">
    <location>
        <begin position="22"/>
        <end position="41"/>
    </location>
</feature>
<proteinExistence type="predicted"/>
<feature type="transmembrane region" description="Helical" evidence="1">
    <location>
        <begin position="108"/>
        <end position="130"/>
    </location>
</feature>
<feature type="transmembrane region" description="Helical" evidence="1">
    <location>
        <begin position="48"/>
        <end position="67"/>
    </location>
</feature>
<gene>
    <name evidence="2" type="ORF">KDD93_01135</name>
</gene>
<accession>A0ABS5HFY2</accession>
<feature type="transmembrane region" description="Helical" evidence="1">
    <location>
        <begin position="73"/>
        <end position="96"/>
    </location>
</feature>
<keyword evidence="1" id="KW-0812">Transmembrane</keyword>